<dbReference type="Proteomes" id="UP000199126">
    <property type="component" value="Unassembled WGS sequence"/>
</dbReference>
<dbReference type="AlphaFoldDB" id="A0A1H8U9Y8"/>
<sequence>MVQLPKYVSGGEAVEYFSVPREWNEHRKIAKSVQGEVINKYTDDTGIYGVGLTRSPKTYGGKNGLGVELIVDETFENLAIPAEVDGIPITLEVGEPGQLGGCSISSGTANCVNKEGDTTVNPAERVSGANSAGTAAMQMGGGSNQYLLTCAHLFRDSCTNNVNGKSAYTADGDKIGEVSDSNSVDDWAVIDLGNGSTSTQIDDNANYPTCTDAVSEATLQNWESQSKSSRPCLYQMGCTTGKTTGRLKYANFAETTFNGCVDYNDDGSADGVYTYCGFGQGDSGGPTWHMDGGNAHLVSTTALYHGYSGSVCGGNDFGPDSSGMGAYAIEDVTGYSVP</sequence>
<name>A0A1H8U9Y8_9EURY</name>
<evidence type="ECO:0008006" key="3">
    <source>
        <dbReference type="Google" id="ProtNLM"/>
    </source>
</evidence>
<evidence type="ECO:0000313" key="1">
    <source>
        <dbReference type="EMBL" id="SEP00039.1"/>
    </source>
</evidence>
<dbReference type="EMBL" id="FODV01000010">
    <property type="protein sequence ID" value="SEP00039.1"/>
    <property type="molecule type" value="Genomic_DNA"/>
</dbReference>
<gene>
    <name evidence="1" type="ORF">SAMN04487948_11046</name>
</gene>
<protein>
    <recommendedName>
        <fullName evidence="3">Trypsin</fullName>
    </recommendedName>
</protein>
<keyword evidence="2" id="KW-1185">Reference proteome</keyword>
<proteinExistence type="predicted"/>
<dbReference type="OrthoDB" id="350708at2157"/>
<reference evidence="2" key="1">
    <citation type="submission" date="2016-10" db="EMBL/GenBank/DDBJ databases">
        <authorList>
            <person name="Varghese N."/>
            <person name="Submissions S."/>
        </authorList>
    </citation>
    <scope>NUCLEOTIDE SEQUENCE [LARGE SCALE GENOMIC DNA]</scope>
    <source>
        <strain evidence="2">CGMCC 1.10121</strain>
    </source>
</reference>
<dbReference type="RefSeq" id="WP_089825971.1">
    <property type="nucleotide sequence ID" value="NZ_FODV01000010.1"/>
</dbReference>
<evidence type="ECO:0000313" key="2">
    <source>
        <dbReference type="Proteomes" id="UP000199126"/>
    </source>
</evidence>
<accession>A0A1H8U9Y8</accession>
<organism evidence="1 2">
    <name type="scientific">Halogranum amylolyticum</name>
    <dbReference type="NCBI Taxonomy" id="660520"/>
    <lineage>
        <taxon>Archaea</taxon>
        <taxon>Methanobacteriati</taxon>
        <taxon>Methanobacteriota</taxon>
        <taxon>Stenosarchaea group</taxon>
        <taxon>Halobacteria</taxon>
        <taxon>Halobacteriales</taxon>
        <taxon>Haloferacaceae</taxon>
    </lineage>
</organism>